<evidence type="ECO:0000256" key="8">
    <source>
        <dbReference type="SAM" id="Phobius"/>
    </source>
</evidence>
<keyword evidence="7 8" id="KW-0472">Membrane</keyword>
<keyword evidence="4" id="KW-1000">Mitochondrion outer membrane</keyword>
<evidence type="ECO:0000256" key="3">
    <source>
        <dbReference type="ARBA" id="ARBA00022692"/>
    </source>
</evidence>
<dbReference type="GeneID" id="112458769"/>
<evidence type="ECO:0000313" key="9">
    <source>
        <dbReference type="Proteomes" id="UP000504618"/>
    </source>
</evidence>
<gene>
    <name evidence="10" type="primary">LOC112458769</name>
</gene>
<dbReference type="GO" id="GO:0008053">
    <property type="term" value="P:mitochondrial fusion"/>
    <property type="evidence" value="ECO:0007669"/>
    <property type="project" value="InterPro"/>
</dbReference>
<dbReference type="CTD" id="31775"/>
<comment type="similarity">
    <text evidence="2">Belongs to the mitoguardin family.</text>
</comment>
<dbReference type="InterPro" id="IPR019392">
    <property type="entry name" value="Miga"/>
</dbReference>
<dbReference type="RefSeq" id="XP_024878323.1">
    <property type="nucleotide sequence ID" value="XM_025022555.1"/>
</dbReference>
<comment type="subcellular location">
    <subcellularLocation>
        <location evidence="1">Mitochondrion outer membrane</location>
    </subcellularLocation>
</comment>
<keyword evidence="3 8" id="KW-0812">Transmembrane</keyword>
<dbReference type="Proteomes" id="UP000504618">
    <property type="component" value="Unplaced"/>
</dbReference>
<evidence type="ECO:0000256" key="6">
    <source>
        <dbReference type="ARBA" id="ARBA00023128"/>
    </source>
</evidence>
<name>A0A6J1Q9I1_9HYME</name>
<feature type="transmembrane region" description="Helical" evidence="8">
    <location>
        <begin position="34"/>
        <end position="53"/>
    </location>
</feature>
<dbReference type="PANTHER" id="PTHR21508:SF5">
    <property type="entry name" value="MITOGUARDIN"/>
    <property type="match status" value="1"/>
</dbReference>
<dbReference type="Pfam" id="PF10265">
    <property type="entry name" value="Miga"/>
    <property type="match status" value="1"/>
</dbReference>
<organism evidence="9 10">
    <name type="scientific">Temnothorax curvispinosus</name>
    <dbReference type="NCBI Taxonomy" id="300111"/>
    <lineage>
        <taxon>Eukaryota</taxon>
        <taxon>Metazoa</taxon>
        <taxon>Ecdysozoa</taxon>
        <taxon>Arthropoda</taxon>
        <taxon>Hexapoda</taxon>
        <taxon>Insecta</taxon>
        <taxon>Pterygota</taxon>
        <taxon>Neoptera</taxon>
        <taxon>Endopterygota</taxon>
        <taxon>Hymenoptera</taxon>
        <taxon>Apocrita</taxon>
        <taxon>Aculeata</taxon>
        <taxon>Formicoidea</taxon>
        <taxon>Formicidae</taxon>
        <taxon>Myrmicinae</taxon>
        <taxon>Temnothorax</taxon>
    </lineage>
</organism>
<evidence type="ECO:0000256" key="1">
    <source>
        <dbReference type="ARBA" id="ARBA00004294"/>
    </source>
</evidence>
<keyword evidence="9" id="KW-1185">Reference proteome</keyword>
<accession>A0A6J1Q9I1</accession>
<evidence type="ECO:0000256" key="7">
    <source>
        <dbReference type="ARBA" id="ARBA00023136"/>
    </source>
</evidence>
<evidence type="ECO:0000256" key="5">
    <source>
        <dbReference type="ARBA" id="ARBA00022989"/>
    </source>
</evidence>
<dbReference type="GO" id="GO:0005741">
    <property type="term" value="C:mitochondrial outer membrane"/>
    <property type="evidence" value="ECO:0007669"/>
    <property type="project" value="UniProtKB-SubCell"/>
</dbReference>
<evidence type="ECO:0000256" key="2">
    <source>
        <dbReference type="ARBA" id="ARBA00008969"/>
    </source>
</evidence>
<proteinExistence type="inferred from homology"/>
<keyword evidence="6" id="KW-0496">Mitochondrion</keyword>
<dbReference type="OrthoDB" id="8880065at2759"/>
<reference evidence="10" key="1">
    <citation type="submission" date="2025-08" db="UniProtKB">
        <authorList>
            <consortium name="RefSeq"/>
        </authorList>
    </citation>
    <scope>IDENTIFICATION</scope>
    <source>
        <tissue evidence="10">Whole body</tissue>
    </source>
</reference>
<dbReference type="AlphaFoldDB" id="A0A6J1Q9I1"/>
<dbReference type="PANTHER" id="PTHR21508">
    <property type="entry name" value="MITOGUARDIN"/>
    <property type="match status" value="1"/>
</dbReference>
<protein>
    <submittedName>
        <fullName evidence="10">Mitoguardin isoform X1</fullName>
    </submittedName>
</protein>
<sequence>MTMSLFNVRHFFGALYQRYMVSLPAIHLTRTQKIIIICFTGGSILLGGLAQFLKRRRRHPIPPSKRHYRDYKTRLGNVKNANFDVLSQASWARRSEASTRSHISDRASLISSVPGGPDNDERLTPQQYGVLGTRRARPRVGSTTGKAEEFFPMQKQVKSGLEALEKALYCWEDALTAFSSTLGNDTLALPSKADAAFTHDVQELLDMGYQIQSHAELLFLDQHSVLFRNDSEESLDKPSNIGTRISGFRDKADAASSPESFESARDGVADLREFEEFSELFPHFERQKLYHAALKRYEDKGIPCRRLHTELVKCGSDVEYLAKVYCLRQAYTKLFNLPTAKAYIMDVGRQVISDLIMYADRDPKDYLMYYERMLEFLQEPRNHSIMEEELSARGVKCINFYDVLIDFILLDAFEDVEKPPPPVRAIVQNRWVSASFRETAIGTALWSLLAGKRRMLKYEQGFLAHFYSISEQVSPMFIWGFLGSEESLRIACHYFREQVIEFLVDIFNFFKVRYTTVDDLAADILREMKLRVENINQKLSLDGC</sequence>
<evidence type="ECO:0000256" key="4">
    <source>
        <dbReference type="ARBA" id="ARBA00022787"/>
    </source>
</evidence>
<evidence type="ECO:0000313" key="10">
    <source>
        <dbReference type="RefSeq" id="XP_024878323.1"/>
    </source>
</evidence>
<keyword evidence="5 8" id="KW-1133">Transmembrane helix</keyword>